<proteinExistence type="inferred from homology"/>
<evidence type="ECO:0000256" key="1">
    <source>
        <dbReference type="ARBA" id="ARBA00006547"/>
    </source>
</evidence>
<protein>
    <submittedName>
        <fullName evidence="2">Arylamine N-acetyltransferase 1</fullName>
    </submittedName>
</protein>
<comment type="similarity">
    <text evidence="1">Belongs to the arylamine N-acetyltransferase family.</text>
</comment>
<evidence type="ECO:0000313" key="3">
    <source>
        <dbReference type="Proteomes" id="UP000193467"/>
    </source>
</evidence>
<dbReference type="InterPro" id="IPR053710">
    <property type="entry name" value="Arylamine_NAT_domain_sf"/>
</dbReference>
<dbReference type="Pfam" id="PF00797">
    <property type="entry name" value="Acetyltransf_2"/>
    <property type="match status" value="1"/>
</dbReference>
<dbReference type="STRING" id="106004.A0A1Y2G694"/>
<dbReference type="InterPro" id="IPR038765">
    <property type="entry name" value="Papain-like_cys_pep_sf"/>
</dbReference>
<dbReference type="SUPFAM" id="SSF54001">
    <property type="entry name" value="Cysteine proteinases"/>
    <property type="match status" value="1"/>
</dbReference>
<organism evidence="2 3">
    <name type="scientific">Leucosporidium creatinivorum</name>
    <dbReference type="NCBI Taxonomy" id="106004"/>
    <lineage>
        <taxon>Eukaryota</taxon>
        <taxon>Fungi</taxon>
        <taxon>Dikarya</taxon>
        <taxon>Basidiomycota</taxon>
        <taxon>Pucciniomycotina</taxon>
        <taxon>Microbotryomycetes</taxon>
        <taxon>Leucosporidiales</taxon>
        <taxon>Leucosporidium</taxon>
    </lineage>
</organism>
<dbReference type="OrthoDB" id="10260017at2759"/>
<sequence length="350" mass="39186">MTVEQSTFPTPNSTGQLSRADAALYLTRIGLPHLSNDASPSLDLLRQLQSHHITHVPFESTSIHVPNWHDDEADIELGRGTTVGLGEAAFRRIVHLKRGGYCFSINSTFALLLRWFGFRVSEVAARVFGAQGKDPEDEEVGWSWSPTSHQCAVVDWEGSEGRWFVDVGFGSAQSVIPFHDNAEQTSLPPSERFLLRQVPCLPITSTSLVPPADPLPYWIVSHWESPPSSSPSKAGYWSPVYAFTLSSISTADFIVYNHYNSTHPSAVFVNFFVCTRLSEDGSRRTLYWKEGMLEEKTGRRLAKLQTTRPGQGDREGEGKQEEWVEMKVGSVKRCLKEVFGMEFPRDYSGN</sequence>
<keyword evidence="3" id="KW-1185">Reference proteome</keyword>
<dbReference type="InterPro" id="IPR001447">
    <property type="entry name" value="Arylamine_N-AcTrfase"/>
</dbReference>
<dbReference type="EMBL" id="MCGR01000001">
    <property type="protein sequence ID" value="ORY92867.1"/>
    <property type="molecule type" value="Genomic_DNA"/>
</dbReference>
<dbReference type="PANTHER" id="PTHR11786">
    <property type="entry name" value="N-HYDROXYARYLAMINE O-ACETYLTRANSFERASE"/>
    <property type="match status" value="1"/>
</dbReference>
<name>A0A1Y2G694_9BASI</name>
<dbReference type="GO" id="GO:0016407">
    <property type="term" value="F:acetyltransferase activity"/>
    <property type="evidence" value="ECO:0007669"/>
    <property type="project" value="InterPro"/>
</dbReference>
<comment type="caution">
    <text evidence="2">The sequence shown here is derived from an EMBL/GenBank/DDBJ whole genome shotgun (WGS) entry which is preliminary data.</text>
</comment>
<dbReference type="PANTHER" id="PTHR11786:SF0">
    <property type="entry name" value="ARYLAMINE N-ACETYLTRANSFERASE 4-RELATED"/>
    <property type="match status" value="1"/>
</dbReference>
<gene>
    <name evidence="2" type="ORF">BCR35DRAFT_260320</name>
</gene>
<evidence type="ECO:0000313" key="2">
    <source>
        <dbReference type="EMBL" id="ORY92867.1"/>
    </source>
</evidence>
<dbReference type="InParanoid" id="A0A1Y2G694"/>
<dbReference type="Proteomes" id="UP000193467">
    <property type="component" value="Unassembled WGS sequence"/>
</dbReference>
<reference evidence="2 3" key="1">
    <citation type="submission" date="2016-07" db="EMBL/GenBank/DDBJ databases">
        <title>Pervasive Adenine N6-methylation of Active Genes in Fungi.</title>
        <authorList>
            <consortium name="DOE Joint Genome Institute"/>
            <person name="Mondo S.J."/>
            <person name="Dannebaum R.O."/>
            <person name="Kuo R.C."/>
            <person name="Labutti K."/>
            <person name="Haridas S."/>
            <person name="Kuo A."/>
            <person name="Salamov A."/>
            <person name="Ahrendt S.R."/>
            <person name="Lipzen A."/>
            <person name="Sullivan W."/>
            <person name="Andreopoulos W.B."/>
            <person name="Clum A."/>
            <person name="Lindquist E."/>
            <person name="Daum C."/>
            <person name="Ramamoorthy G.K."/>
            <person name="Gryganskyi A."/>
            <person name="Culley D."/>
            <person name="Magnuson J.K."/>
            <person name="James T.Y."/>
            <person name="O'Malley M.A."/>
            <person name="Stajich J.E."/>
            <person name="Spatafora J.W."/>
            <person name="Visel A."/>
            <person name="Grigoriev I.V."/>
        </authorList>
    </citation>
    <scope>NUCLEOTIDE SEQUENCE [LARGE SCALE GENOMIC DNA]</scope>
    <source>
        <strain evidence="2 3">62-1032</strain>
    </source>
</reference>
<keyword evidence="2" id="KW-0808">Transferase</keyword>
<accession>A0A1Y2G694</accession>
<dbReference type="Gene3D" id="3.30.2140.20">
    <property type="match status" value="1"/>
</dbReference>
<dbReference type="AlphaFoldDB" id="A0A1Y2G694"/>